<dbReference type="PANTHER" id="PTHR47811:SF1">
    <property type="entry name" value="TRNA PSEUDOURIDINE SYNTHASE D"/>
    <property type="match status" value="1"/>
</dbReference>
<dbReference type="OrthoDB" id="1550679at2"/>
<dbReference type="InterPro" id="IPR050170">
    <property type="entry name" value="TruD_pseudoU_synthase"/>
</dbReference>
<comment type="catalytic activity">
    <reaction evidence="4">
        <text>uridine(13) in tRNA = pseudouridine(13) in tRNA</text>
        <dbReference type="Rhea" id="RHEA:42540"/>
        <dbReference type="Rhea" id="RHEA-COMP:10105"/>
        <dbReference type="Rhea" id="RHEA-COMP:10106"/>
        <dbReference type="ChEBI" id="CHEBI:65314"/>
        <dbReference type="ChEBI" id="CHEBI:65315"/>
        <dbReference type="EC" id="5.4.99.27"/>
    </reaction>
</comment>
<evidence type="ECO:0000313" key="6">
    <source>
        <dbReference type="EMBL" id="TQE97750.1"/>
    </source>
</evidence>
<dbReference type="Proteomes" id="UP000317371">
    <property type="component" value="Unassembled WGS sequence"/>
</dbReference>
<organism evidence="6 7">
    <name type="scientific">Litorilinea aerophila</name>
    <dbReference type="NCBI Taxonomy" id="1204385"/>
    <lineage>
        <taxon>Bacteria</taxon>
        <taxon>Bacillati</taxon>
        <taxon>Chloroflexota</taxon>
        <taxon>Caldilineae</taxon>
        <taxon>Caldilineales</taxon>
        <taxon>Caldilineaceae</taxon>
        <taxon>Litorilinea</taxon>
    </lineage>
</organism>
<comment type="caution">
    <text evidence="6">The sequence shown here is derived from an EMBL/GenBank/DDBJ whole genome shotgun (WGS) entry which is preliminary data.</text>
</comment>
<dbReference type="PROSITE" id="PS50984">
    <property type="entry name" value="TRUD"/>
    <property type="match status" value="1"/>
</dbReference>
<evidence type="ECO:0000259" key="5">
    <source>
        <dbReference type="PROSITE" id="PS50984"/>
    </source>
</evidence>
<evidence type="ECO:0000256" key="2">
    <source>
        <dbReference type="ARBA" id="ARBA00022694"/>
    </source>
</evidence>
<dbReference type="InterPro" id="IPR020103">
    <property type="entry name" value="PsdUridine_synth_cat_dom_sf"/>
</dbReference>
<dbReference type="InterPro" id="IPR020119">
    <property type="entry name" value="PsdUridine_synth_TruD_CS"/>
</dbReference>
<name>A0A540VLX0_9CHLR</name>
<accession>A0A540VLX0</accession>
<dbReference type="SUPFAM" id="SSF55120">
    <property type="entry name" value="Pseudouridine synthase"/>
    <property type="match status" value="1"/>
</dbReference>
<evidence type="ECO:0000256" key="3">
    <source>
        <dbReference type="ARBA" id="ARBA00023235"/>
    </source>
</evidence>
<dbReference type="InterPro" id="IPR042214">
    <property type="entry name" value="TruD_catalytic"/>
</dbReference>
<dbReference type="InterPro" id="IPR011760">
    <property type="entry name" value="PsdUridine_synth_TruD_insert"/>
</dbReference>
<feature type="domain" description="TRUD" evidence="5">
    <location>
        <begin position="169"/>
        <end position="315"/>
    </location>
</feature>
<dbReference type="InParanoid" id="A0A540VLX0"/>
<keyword evidence="3 4" id="KW-0413">Isomerase</keyword>
<gene>
    <name evidence="4" type="primary">truD</name>
    <name evidence="6" type="ORF">FKZ61_02460</name>
</gene>
<dbReference type="Gene3D" id="3.30.2340.10">
    <property type="entry name" value="TruD, insertion domain"/>
    <property type="match status" value="1"/>
</dbReference>
<dbReference type="GO" id="GO:0005829">
    <property type="term" value="C:cytosol"/>
    <property type="evidence" value="ECO:0007669"/>
    <property type="project" value="TreeGrafter"/>
</dbReference>
<comment type="similarity">
    <text evidence="1 4">Belongs to the pseudouridine synthase TruD family.</text>
</comment>
<dbReference type="PROSITE" id="PS01268">
    <property type="entry name" value="UPF0024"/>
    <property type="match status" value="1"/>
</dbReference>
<dbReference type="Gene3D" id="3.30.2350.20">
    <property type="entry name" value="TruD, catalytic domain"/>
    <property type="match status" value="1"/>
</dbReference>
<reference evidence="6 7" key="1">
    <citation type="submission" date="2019-06" db="EMBL/GenBank/DDBJ databases">
        <title>Genome sequence of Litorilinea aerophila BAA-2444.</title>
        <authorList>
            <person name="Maclea K.S."/>
            <person name="Maurais E.G."/>
            <person name="Iannazzi L.C."/>
        </authorList>
    </citation>
    <scope>NUCLEOTIDE SEQUENCE [LARGE SCALE GENOMIC DNA]</scope>
    <source>
        <strain evidence="6 7">ATCC BAA-2444</strain>
    </source>
</reference>
<protein>
    <recommendedName>
        <fullName evidence="4">tRNA pseudouridine synthase D</fullName>
        <ecNumber evidence="4">5.4.99.27</ecNumber>
    </recommendedName>
    <alternativeName>
        <fullName evidence="4">tRNA pseudouridine(13) synthase</fullName>
    </alternativeName>
    <alternativeName>
        <fullName evidence="4">tRNA pseudouridylate synthase D</fullName>
    </alternativeName>
    <alternativeName>
        <fullName evidence="4">tRNA-uridine isomerase D</fullName>
    </alternativeName>
</protein>
<keyword evidence="7" id="KW-1185">Reference proteome</keyword>
<dbReference type="InterPro" id="IPR001656">
    <property type="entry name" value="PsdUridine_synth_TruD"/>
</dbReference>
<sequence length="364" mass="40920">MLESNFELTLPYVTGDLPGIGGALRATPDHFVVEELPLYLPQGEGQHLYVRLTKVGLTTKEVQARLAQIFGVGRGAVGFAGMKDKVARTTQTFSINVGFVDDRFVADAPARIQEQLPVEVHWCRLHRNKLKPGHLLGNRFRITVTALDLPVDEVQRRAEAIAERLRQHGVPNYFGPQRFGPGGANVRQGLEILLGKRTKQDRWLRRFLISSYQSYLCNRYLARRLERGAFHRLLTGDVAKKYDTGGMFQVEDVAAEQARYEAQEISFTAPIYGPKMWQATDEAGALEQEILDEAEITLEHLQRARVEGTRRLGRLLVPDLQLSLQEDGLVVEFALPKGAFATTVLREFMKNAAQEDALPEEEEA</sequence>
<dbReference type="GO" id="GO:0031119">
    <property type="term" value="P:tRNA pseudouridine synthesis"/>
    <property type="evidence" value="ECO:0007669"/>
    <property type="project" value="UniProtKB-UniRule"/>
</dbReference>
<proteinExistence type="inferred from homology"/>
<evidence type="ECO:0000313" key="7">
    <source>
        <dbReference type="Proteomes" id="UP000317371"/>
    </source>
</evidence>
<dbReference type="Pfam" id="PF01142">
    <property type="entry name" value="TruD"/>
    <property type="match status" value="2"/>
</dbReference>
<dbReference type="AlphaFoldDB" id="A0A540VLX0"/>
<keyword evidence="2 4" id="KW-0819">tRNA processing</keyword>
<dbReference type="EC" id="5.4.99.27" evidence="4"/>
<dbReference type="EMBL" id="VIGC01000002">
    <property type="protein sequence ID" value="TQE97750.1"/>
    <property type="molecule type" value="Genomic_DNA"/>
</dbReference>
<dbReference type="HAMAP" id="MF_01082">
    <property type="entry name" value="TruD"/>
    <property type="match status" value="1"/>
</dbReference>
<dbReference type="RefSeq" id="WP_141608477.1">
    <property type="nucleotide sequence ID" value="NZ_VIGC02000002.1"/>
</dbReference>
<dbReference type="GO" id="GO:0160150">
    <property type="term" value="F:tRNA pseudouridine(13) synthase activity"/>
    <property type="evidence" value="ECO:0007669"/>
    <property type="project" value="UniProtKB-EC"/>
</dbReference>
<evidence type="ECO:0000256" key="1">
    <source>
        <dbReference type="ARBA" id="ARBA00007953"/>
    </source>
</evidence>
<comment type="function">
    <text evidence="4">Responsible for synthesis of pseudouridine from uracil-13 in transfer RNAs.</text>
</comment>
<dbReference type="PANTHER" id="PTHR47811">
    <property type="entry name" value="TRNA PSEUDOURIDINE SYNTHASE D"/>
    <property type="match status" value="1"/>
</dbReference>
<evidence type="ECO:0000256" key="4">
    <source>
        <dbReference type="HAMAP-Rule" id="MF_01082"/>
    </source>
</evidence>
<dbReference type="GO" id="GO:0003723">
    <property type="term" value="F:RNA binding"/>
    <property type="evidence" value="ECO:0007669"/>
    <property type="project" value="InterPro"/>
</dbReference>
<feature type="active site" description="Nucleophile" evidence="4">
    <location>
        <position position="84"/>
    </location>
</feature>
<dbReference type="InterPro" id="IPR043165">
    <property type="entry name" value="TruD_insert_sf"/>
</dbReference>